<protein>
    <submittedName>
        <fullName evidence="2">Uncharacterized protein</fullName>
    </submittedName>
</protein>
<name>A0A0G4FD77_9ALVE</name>
<proteinExistence type="predicted"/>
<sequence>MSGGESVGGSLSFEERLHAVFSRIDSPSAALREGRPISDPFSRQQEGPGVEYEVQTLHQVRDGTENRGGDGDVVMGEATTSQPDPTTSHPAIPERKGFTLYTFEEEDDAEEDMKMKSAAMSFLSELRARKAQQGVGQPAQPFDSTLSGCTSKFVFKKPSFRGDVVHFSVEENEGTAASAPSQTTVGRFGSGTARVMPECVVGAKRNAQRRFPAGVVHPSSDEETEKEKNGRGKKRNSADEEMEGPRETESEGWGGDDSGGEGELLEGETPSGGEWDDRE</sequence>
<gene>
    <name evidence="2" type="ORF">Cvel_16460</name>
</gene>
<feature type="compositionally biased region" description="Basic and acidic residues" evidence="1">
    <location>
        <begin position="59"/>
        <end position="70"/>
    </location>
</feature>
<feature type="region of interest" description="Disordered" evidence="1">
    <location>
        <begin position="23"/>
        <end position="95"/>
    </location>
</feature>
<feature type="compositionally biased region" description="Polar residues" evidence="1">
    <location>
        <begin position="78"/>
        <end position="89"/>
    </location>
</feature>
<evidence type="ECO:0000256" key="1">
    <source>
        <dbReference type="SAM" id="MobiDB-lite"/>
    </source>
</evidence>
<dbReference type="AlphaFoldDB" id="A0A0G4FD77"/>
<reference evidence="2" key="1">
    <citation type="submission" date="2014-11" db="EMBL/GenBank/DDBJ databases">
        <authorList>
            <person name="Otto D Thomas"/>
            <person name="Naeem Raeece"/>
        </authorList>
    </citation>
    <scope>NUCLEOTIDE SEQUENCE</scope>
</reference>
<dbReference type="VEuPathDB" id="CryptoDB:Cvel_16460"/>
<accession>A0A0G4FD77</accession>
<dbReference type="EMBL" id="CDMZ01000295">
    <property type="protein sequence ID" value="CEM11183.1"/>
    <property type="molecule type" value="Genomic_DNA"/>
</dbReference>
<evidence type="ECO:0000313" key="2">
    <source>
        <dbReference type="EMBL" id="CEM11183.1"/>
    </source>
</evidence>
<feature type="region of interest" description="Disordered" evidence="1">
    <location>
        <begin position="203"/>
        <end position="279"/>
    </location>
</feature>
<organism evidence="2">
    <name type="scientific">Chromera velia CCMP2878</name>
    <dbReference type="NCBI Taxonomy" id="1169474"/>
    <lineage>
        <taxon>Eukaryota</taxon>
        <taxon>Sar</taxon>
        <taxon>Alveolata</taxon>
        <taxon>Colpodellida</taxon>
        <taxon>Chromeraceae</taxon>
        <taxon>Chromera</taxon>
    </lineage>
</organism>